<dbReference type="EMBL" id="JAHRIQ010100480">
    <property type="protein sequence ID" value="MEQ2253864.1"/>
    <property type="molecule type" value="Genomic_DNA"/>
</dbReference>
<organism evidence="1 2">
    <name type="scientific">Ilyodon furcidens</name>
    <name type="common">goldbreast splitfin</name>
    <dbReference type="NCBI Taxonomy" id="33524"/>
    <lineage>
        <taxon>Eukaryota</taxon>
        <taxon>Metazoa</taxon>
        <taxon>Chordata</taxon>
        <taxon>Craniata</taxon>
        <taxon>Vertebrata</taxon>
        <taxon>Euteleostomi</taxon>
        <taxon>Actinopterygii</taxon>
        <taxon>Neopterygii</taxon>
        <taxon>Teleostei</taxon>
        <taxon>Neoteleostei</taxon>
        <taxon>Acanthomorphata</taxon>
        <taxon>Ovalentaria</taxon>
        <taxon>Atherinomorphae</taxon>
        <taxon>Cyprinodontiformes</taxon>
        <taxon>Goodeidae</taxon>
        <taxon>Ilyodon</taxon>
    </lineage>
</organism>
<proteinExistence type="predicted"/>
<accession>A0ABV0V965</accession>
<protein>
    <submittedName>
        <fullName evidence="1">Uncharacterized protein</fullName>
    </submittedName>
</protein>
<name>A0ABV0V965_9TELE</name>
<dbReference type="Proteomes" id="UP001482620">
    <property type="component" value="Unassembled WGS sequence"/>
</dbReference>
<sequence length="104" mass="11670">MTIILDTAAATSGDHSGGDLLRNHPGHGTNVAGTVCSPSHTALCSGARHSKEDTDDRLFWALYCSLYKNNKEHKWRVNPHRWNKPLPATYNADWPVSNHFKFQQ</sequence>
<comment type="caution">
    <text evidence="1">The sequence shown here is derived from an EMBL/GenBank/DDBJ whole genome shotgun (WGS) entry which is preliminary data.</text>
</comment>
<evidence type="ECO:0000313" key="1">
    <source>
        <dbReference type="EMBL" id="MEQ2253864.1"/>
    </source>
</evidence>
<evidence type="ECO:0000313" key="2">
    <source>
        <dbReference type="Proteomes" id="UP001482620"/>
    </source>
</evidence>
<keyword evidence="2" id="KW-1185">Reference proteome</keyword>
<reference evidence="1 2" key="1">
    <citation type="submission" date="2021-06" db="EMBL/GenBank/DDBJ databases">
        <authorList>
            <person name="Palmer J.M."/>
        </authorList>
    </citation>
    <scope>NUCLEOTIDE SEQUENCE [LARGE SCALE GENOMIC DNA]</scope>
    <source>
        <strain evidence="2">if_2019</strain>
        <tissue evidence="1">Muscle</tissue>
    </source>
</reference>
<gene>
    <name evidence="1" type="ORF">ILYODFUR_036931</name>
</gene>